<organism evidence="5 6">
    <name type="scientific">Kitasatospora herbaricolor</name>
    <dbReference type="NCBI Taxonomy" id="68217"/>
    <lineage>
        <taxon>Bacteria</taxon>
        <taxon>Bacillati</taxon>
        <taxon>Actinomycetota</taxon>
        <taxon>Actinomycetes</taxon>
        <taxon>Kitasatosporales</taxon>
        <taxon>Streptomycetaceae</taxon>
        <taxon>Kitasatospora</taxon>
    </lineage>
</organism>
<sequence length="278" mass="29194">MTSTQPTAATPRPSDTAHRPTALVTGASAGIGRAFARRLAASGHRVIAVARNEERLQALMAELGPGHDHLAADLGDPDGLHKAARLLADRRVHLLVNNVGTATTGPFATTPLTHAHEMLRLNCEALVTLSHAFLAQARPGDALLNVSSTLAHIPLSELAVYSATKAFVTAFSEALWSEHRASGIHVLALCPGMTATESQSHDDAPAALVQTPEQVVDTALRALRRRSRPTVVPGTANRLLLAAARTLPRHRILAGQIRASEGPAGRSEAGPGRVGGHR</sequence>
<name>A0ABZ1WIY2_9ACTN</name>
<dbReference type="PANTHER" id="PTHR43086">
    <property type="entry name" value="VERY-LONG-CHAIN 3-OXOOACYL-COA REDUCTASE"/>
    <property type="match status" value="1"/>
</dbReference>
<reference evidence="5 6" key="1">
    <citation type="submission" date="2022-10" db="EMBL/GenBank/DDBJ databases">
        <title>The complete genomes of actinobacterial strains from the NBC collection.</title>
        <authorList>
            <person name="Joergensen T.S."/>
            <person name="Alvarez Arevalo M."/>
            <person name="Sterndorff E.B."/>
            <person name="Faurdal D."/>
            <person name="Vuksanovic O."/>
            <person name="Mourched A.-S."/>
            <person name="Charusanti P."/>
            <person name="Shaw S."/>
            <person name="Blin K."/>
            <person name="Weber T."/>
        </authorList>
    </citation>
    <scope>NUCLEOTIDE SEQUENCE [LARGE SCALE GENOMIC DNA]</scope>
    <source>
        <strain evidence="5 6">NBC_01247</strain>
    </source>
</reference>
<evidence type="ECO:0000256" key="4">
    <source>
        <dbReference type="SAM" id="MobiDB-lite"/>
    </source>
</evidence>
<accession>A0ABZ1WIY2</accession>
<feature type="region of interest" description="Disordered" evidence="4">
    <location>
        <begin position="1"/>
        <end position="21"/>
    </location>
</feature>
<evidence type="ECO:0000313" key="5">
    <source>
        <dbReference type="EMBL" id="WUS60896.1"/>
    </source>
</evidence>
<dbReference type="SUPFAM" id="SSF51735">
    <property type="entry name" value="NAD(P)-binding Rossmann-fold domains"/>
    <property type="match status" value="1"/>
</dbReference>
<keyword evidence="2" id="KW-0560">Oxidoreductase</keyword>
<dbReference type="InterPro" id="IPR002347">
    <property type="entry name" value="SDR_fam"/>
</dbReference>
<dbReference type="CDD" id="cd05233">
    <property type="entry name" value="SDR_c"/>
    <property type="match status" value="1"/>
</dbReference>
<feature type="region of interest" description="Disordered" evidence="4">
    <location>
        <begin position="255"/>
        <end position="278"/>
    </location>
</feature>
<gene>
    <name evidence="5" type="ORF">OG469_38635</name>
</gene>
<dbReference type="Gene3D" id="3.40.50.720">
    <property type="entry name" value="NAD(P)-binding Rossmann-like Domain"/>
    <property type="match status" value="1"/>
</dbReference>
<keyword evidence="6" id="KW-1185">Reference proteome</keyword>
<proteinExistence type="inferred from homology"/>
<dbReference type="Proteomes" id="UP001432014">
    <property type="component" value="Chromosome"/>
</dbReference>
<dbReference type="RefSeq" id="WP_329611552.1">
    <property type="nucleotide sequence ID" value="NZ_CP108482.1"/>
</dbReference>
<dbReference type="EMBL" id="CP108482">
    <property type="protein sequence ID" value="WUS60896.1"/>
    <property type="molecule type" value="Genomic_DNA"/>
</dbReference>
<dbReference type="InterPro" id="IPR036291">
    <property type="entry name" value="NAD(P)-bd_dom_sf"/>
</dbReference>
<dbReference type="PRINTS" id="PR00080">
    <property type="entry name" value="SDRFAMILY"/>
</dbReference>
<dbReference type="PANTHER" id="PTHR43086:SF3">
    <property type="entry name" value="NADP-DEPENDENT 3-HYDROXY ACID DEHYDROGENASE YDFG"/>
    <property type="match status" value="1"/>
</dbReference>
<evidence type="ECO:0000256" key="1">
    <source>
        <dbReference type="ARBA" id="ARBA00006484"/>
    </source>
</evidence>
<dbReference type="PIRSF" id="PIRSF000126">
    <property type="entry name" value="11-beta-HSD1"/>
    <property type="match status" value="1"/>
</dbReference>
<protein>
    <submittedName>
        <fullName evidence="5">SDR family NAD(P)-dependent oxidoreductase</fullName>
    </submittedName>
</protein>
<dbReference type="Pfam" id="PF00106">
    <property type="entry name" value="adh_short"/>
    <property type="match status" value="1"/>
</dbReference>
<evidence type="ECO:0000256" key="3">
    <source>
        <dbReference type="RuleBase" id="RU000363"/>
    </source>
</evidence>
<evidence type="ECO:0000256" key="2">
    <source>
        <dbReference type="ARBA" id="ARBA00023002"/>
    </source>
</evidence>
<comment type="similarity">
    <text evidence="1 3">Belongs to the short-chain dehydrogenases/reductases (SDR) family.</text>
</comment>
<dbReference type="PRINTS" id="PR00081">
    <property type="entry name" value="GDHRDH"/>
</dbReference>
<evidence type="ECO:0000313" key="6">
    <source>
        <dbReference type="Proteomes" id="UP001432014"/>
    </source>
</evidence>